<sequence>MTKARLDADGTAKPKTRIVSHPKRDHCVGPGMKLRRPEYEAEDGTRTPLDDDPLDGPDSCCPLPWEVADGRGSLCEAVVLAAQVPGDPGRSIVAKGGRRTCEFIVKTANATMGSEMKAQQFAKKLREAKDGAEFEFKGYRFLVLDYEDDKDRQVKVSPHLDDPDRDAIWLFIDKHLVDELKSL</sequence>
<feature type="region of interest" description="Disordered" evidence="1">
    <location>
        <begin position="1"/>
        <end position="55"/>
    </location>
</feature>
<feature type="compositionally biased region" description="Basic and acidic residues" evidence="1">
    <location>
        <begin position="35"/>
        <end position="49"/>
    </location>
</feature>
<accession>A0A0F9H2E5</accession>
<evidence type="ECO:0000313" key="2">
    <source>
        <dbReference type="EMBL" id="KKL75770.1"/>
    </source>
</evidence>
<proteinExistence type="predicted"/>
<protein>
    <submittedName>
        <fullName evidence="2">Uncharacterized protein</fullName>
    </submittedName>
</protein>
<comment type="caution">
    <text evidence="2">The sequence shown here is derived from an EMBL/GenBank/DDBJ whole genome shotgun (WGS) entry which is preliminary data.</text>
</comment>
<organism evidence="2">
    <name type="scientific">marine sediment metagenome</name>
    <dbReference type="NCBI Taxonomy" id="412755"/>
    <lineage>
        <taxon>unclassified sequences</taxon>
        <taxon>metagenomes</taxon>
        <taxon>ecological metagenomes</taxon>
    </lineage>
</organism>
<name>A0A0F9H2E5_9ZZZZ</name>
<feature type="compositionally biased region" description="Basic and acidic residues" evidence="1">
    <location>
        <begin position="1"/>
        <end position="12"/>
    </location>
</feature>
<evidence type="ECO:0000256" key="1">
    <source>
        <dbReference type="SAM" id="MobiDB-lite"/>
    </source>
</evidence>
<feature type="compositionally biased region" description="Basic residues" evidence="1">
    <location>
        <begin position="14"/>
        <end position="24"/>
    </location>
</feature>
<reference evidence="2" key="1">
    <citation type="journal article" date="2015" name="Nature">
        <title>Complex archaea that bridge the gap between prokaryotes and eukaryotes.</title>
        <authorList>
            <person name="Spang A."/>
            <person name="Saw J.H."/>
            <person name="Jorgensen S.L."/>
            <person name="Zaremba-Niedzwiedzka K."/>
            <person name="Martijn J."/>
            <person name="Lind A.E."/>
            <person name="van Eijk R."/>
            <person name="Schleper C."/>
            <person name="Guy L."/>
            <person name="Ettema T.J."/>
        </authorList>
    </citation>
    <scope>NUCLEOTIDE SEQUENCE</scope>
</reference>
<gene>
    <name evidence="2" type="ORF">LCGC14_2051530</name>
</gene>
<dbReference type="AlphaFoldDB" id="A0A0F9H2E5"/>
<dbReference type="EMBL" id="LAZR01024253">
    <property type="protein sequence ID" value="KKL75770.1"/>
    <property type="molecule type" value="Genomic_DNA"/>
</dbReference>